<evidence type="ECO:0000256" key="2">
    <source>
        <dbReference type="SAM" id="MobiDB-lite"/>
    </source>
</evidence>
<sequence length="681" mass="79292">MQDFINGFLKAWKTWSDDGKDAFLESFLDEVKNSKNDPTNFLGILEQEIKSLSQEGLKDDISSMLEVIESRKNEISNPKDKEKVSDFFNAFQQEINEEQSISNDNPSEFVESLEKVIVETQNANKHEIQNSSENEVELTEEKSFLEMSEDEYYEYQQEQYIQMNEDDGIARVSAKLEQQELEREEAELESKALQDYEENQIQRAGEISIAEHENKLEKEELERYTLEGENKALEQYYESQNPDTLYEQQVFQEQEKELLNQQDLELETLRDNNTKQGLDNESATLLESLQVIRDETNEVITFLNPNELELLRPTGENTTSKIASIALEESNKLNEKESNTQEQGEYAQKEQEKKTPSNDIDLKDKYASLHSFFKQTELDIKQKRIKTKLDFKESFLNYAKNHMNEDELKVLLVVSQKEPTKLTKEHINLIKDCLEQAHGNKHMQDKGLQLSVKSILGHQLEKEHHEVLKDYLAKSKDSLEPMDNRVYEVMRKHLDKQQAKTLKNLDSATQSVGVNAIKEQNKANKNSEQPKNSQNEPRQETTNAQTNSTATQQENTKQNQAIEQNGTTQAKEPQSKQEPKKTLHPDEPWLDYDPKAHKCLQERQKEEIQEKAQSNNSDEPWIEHGKRMQEKAKAHYQACLEREKAKELAKEQNNAQKEVKKEMPTIDYGYTQNTLSKSRRR</sequence>
<feature type="region of interest" description="Disordered" evidence="2">
    <location>
        <begin position="328"/>
        <end position="361"/>
    </location>
</feature>
<comment type="caution">
    <text evidence="3">The sequence shown here is derived from an EMBL/GenBank/DDBJ whole genome shotgun (WGS) entry which is preliminary data.</text>
</comment>
<feature type="region of interest" description="Disordered" evidence="2">
    <location>
        <begin position="648"/>
        <end position="681"/>
    </location>
</feature>
<feature type="compositionally biased region" description="Basic and acidic residues" evidence="2">
    <location>
        <begin position="347"/>
        <end position="361"/>
    </location>
</feature>
<gene>
    <name evidence="3" type="ORF">C2R72_03945</name>
</gene>
<dbReference type="Proteomes" id="UP000244700">
    <property type="component" value="Unassembled WGS sequence"/>
</dbReference>
<feature type="compositionally biased region" description="Basic and acidic residues" evidence="2">
    <location>
        <begin position="573"/>
        <end position="610"/>
    </location>
</feature>
<feature type="compositionally biased region" description="Low complexity" evidence="2">
    <location>
        <begin position="540"/>
        <end position="556"/>
    </location>
</feature>
<feature type="compositionally biased region" description="Basic and acidic residues" evidence="2">
    <location>
        <begin position="621"/>
        <end position="633"/>
    </location>
</feature>
<feature type="compositionally biased region" description="Basic and acidic residues" evidence="2">
    <location>
        <begin position="329"/>
        <end position="339"/>
    </location>
</feature>
<evidence type="ECO:0000256" key="1">
    <source>
        <dbReference type="SAM" id="Coils"/>
    </source>
</evidence>
<feature type="compositionally biased region" description="Polar residues" evidence="2">
    <location>
        <begin position="523"/>
        <end position="536"/>
    </location>
</feature>
<feature type="coiled-coil region" evidence="1">
    <location>
        <begin position="169"/>
        <end position="272"/>
    </location>
</feature>
<evidence type="ECO:0000313" key="3">
    <source>
        <dbReference type="EMBL" id="PUD78356.1"/>
    </source>
</evidence>
<feature type="region of interest" description="Disordered" evidence="2">
    <location>
        <begin position="519"/>
        <end position="635"/>
    </location>
</feature>
<protein>
    <submittedName>
        <fullName evidence="3">Uncharacterized protein</fullName>
    </submittedName>
</protein>
<name>A0A2T6VKI6_HELPX</name>
<dbReference type="EMBL" id="QBQT01000213">
    <property type="protein sequence ID" value="PUD78356.1"/>
    <property type="molecule type" value="Genomic_DNA"/>
</dbReference>
<keyword evidence="1" id="KW-0175">Coiled coil</keyword>
<accession>A0A2T6VKI6</accession>
<proteinExistence type="predicted"/>
<dbReference type="AlphaFoldDB" id="A0A2T6VKI6"/>
<feature type="compositionally biased region" description="Polar residues" evidence="2">
    <location>
        <begin position="557"/>
        <end position="572"/>
    </location>
</feature>
<feature type="compositionally biased region" description="Polar residues" evidence="2">
    <location>
        <begin position="670"/>
        <end position="681"/>
    </location>
</feature>
<reference evidence="3 4" key="1">
    <citation type="submission" date="2018-01" db="EMBL/GenBank/DDBJ databases">
        <title>Helicobacter pylori genome-wide association study shows promise for predicting gastric cancer risk.</title>
        <authorList>
            <person name="Berthenet E."/>
            <person name="Yahara K."/>
            <person name="Thorell K."/>
            <person name="Pascoe B."/>
            <person name="Meric G."/>
            <person name="Mikhail J.M."/>
            <person name="Engstrand L."/>
            <person name="Enroth H."/>
            <person name="Burette A."/>
            <person name="Megraud F."/>
            <person name="Atherton J."/>
            <person name="Smith S."/>
            <person name="Wilkinson T.S."/>
            <person name="Hitchings M.D."/>
            <person name="Falush D."/>
            <person name="Sheppard S.K."/>
        </authorList>
    </citation>
    <scope>NUCLEOTIDE SEQUENCE [LARGE SCALE GENOMIC DNA]</scope>
    <source>
        <strain evidence="3 4">GIL237</strain>
    </source>
</reference>
<organism evidence="3 4">
    <name type="scientific">Helicobacter pylori</name>
    <name type="common">Campylobacter pylori</name>
    <dbReference type="NCBI Taxonomy" id="210"/>
    <lineage>
        <taxon>Bacteria</taxon>
        <taxon>Pseudomonadati</taxon>
        <taxon>Campylobacterota</taxon>
        <taxon>Epsilonproteobacteria</taxon>
        <taxon>Campylobacterales</taxon>
        <taxon>Helicobacteraceae</taxon>
        <taxon>Helicobacter</taxon>
    </lineage>
</organism>
<evidence type="ECO:0000313" key="4">
    <source>
        <dbReference type="Proteomes" id="UP000244700"/>
    </source>
</evidence>